<proteinExistence type="predicted"/>
<evidence type="ECO:0000313" key="1">
    <source>
        <dbReference type="EMBL" id="SDJ41781.1"/>
    </source>
</evidence>
<name>A0A1G8TJT6_9GAMM</name>
<dbReference type="EMBL" id="FNES01000004">
    <property type="protein sequence ID" value="SDJ41781.1"/>
    <property type="molecule type" value="Genomic_DNA"/>
</dbReference>
<gene>
    <name evidence="1" type="ORF">SAMN04487954_104330</name>
</gene>
<dbReference type="RefSeq" id="WP_089684660.1">
    <property type="nucleotide sequence ID" value="NZ_FNES01000004.1"/>
</dbReference>
<keyword evidence="2" id="KW-1185">Reference proteome</keyword>
<dbReference type="Proteomes" id="UP000198525">
    <property type="component" value="Unassembled WGS sequence"/>
</dbReference>
<protein>
    <submittedName>
        <fullName evidence="1">Uncharacterized protein</fullName>
    </submittedName>
</protein>
<dbReference type="STRING" id="376427.SAMN04487954_104330"/>
<organism evidence="1 2">
    <name type="scientific">Billgrantia gudaonensis</name>
    <dbReference type="NCBI Taxonomy" id="376427"/>
    <lineage>
        <taxon>Bacteria</taxon>
        <taxon>Pseudomonadati</taxon>
        <taxon>Pseudomonadota</taxon>
        <taxon>Gammaproteobacteria</taxon>
        <taxon>Oceanospirillales</taxon>
        <taxon>Halomonadaceae</taxon>
        <taxon>Billgrantia</taxon>
    </lineage>
</organism>
<evidence type="ECO:0000313" key="2">
    <source>
        <dbReference type="Proteomes" id="UP000198525"/>
    </source>
</evidence>
<accession>A0A1G8TJT6</accession>
<sequence>MYGYPKIIQTRHDVEYLVGYLGSKWATQENIARGLAFLRGLRDNTTVYVFDRALAEGEEPDGAEPAYRVMQDEEGERHQYRLEENPRAPIFRLGFTVEEVDSLITTIEGAQ</sequence>
<dbReference type="OrthoDB" id="6175927at2"/>
<reference evidence="1 2" key="1">
    <citation type="submission" date="2016-10" db="EMBL/GenBank/DDBJ databases">
        <authorList>
            <person name="de Groot N.N."/>
        </authorList>
    </citation>
    <scope>NUCLEOTIDE SEQUENCE [LARGE SCALE GENOMIC DNA]</scope>
    <source>
        <strain evidence="1 2">CGMCC 1.6133</strain>
    </source>
</reference>
<dbReference type="AlphaFoldDB" id="A0A1G8TJT6"/>